<feature type="compositionally biased region" description="Basic and acidic residues" evidence="1">
    <location>
        <begin position="11"/>
        <end position="21"/>
    </location>
</feature>
<proteinExistence type="predicted"/>
<keyword evidence="2" id="KW-0472">Membrane</keyword>
<name>A0A261Y3K9_9FUNG</name>
<protein>
    <submittedName>
        <fullName evidence="3">Uncharacterized protein</fullName>
    </submittedName>
</protein>
<evidence type="ECO:0000256" key="1">
    <source>
        <dbReference type="SAM" id="MobiDB-lite"/>
    </source>
</evidence>
<dbReference type="EMBL" id="MVBO01000020">
    <property type="protein sequence ID" value="OZJ05207.1"/>
    <property type="molecule type" value="Genomic_DNA"/>
</dbReference>
<keyword evidence="2" id="KW-1133">Transmembrane helix</keyword>
<keyword evidence="2" id="KW-0812">Transmembrane</keyword>
<keyword evidence="4" id="KW-1185">Reference proteome</keyword>
<sequence length="537" mass="61090">MEVLASGMPGHMEESSTDRALQHDTDEDDSLLLLDPTGTIVLDCISLSQTDTFSLDSFADLIADHHVEVTPIHSHVFKAFILARVKTYDPVSSRYFYSYYNAWHLNKVLFRTQTLNGKRLIHRVNVRDPLNKCEIVSVEYFMTRKPKDEIMPDGSKVPRARLSLKDDQGNEVEAGLPHPLLLSAWIPAPESRRQTQPLNDPRSPRCTARDHAQPLRSLNDDLPPTPSPLLPLDDIPKKKGRRIRPSLTSGLSAQELQALTDKFPLTDFMDRTFDHSTITESELADIAVSLSPTANMTSSPKACHSPKMTTVNYSEHQYCAILMSTDAEYLFSFVTRHIFRVNALTSTDYRLFEIKPELSPEPQWVADQQLYTQGTQTPVDPQSHQQYSHQLAPRSRDDMERGNLPSEIYHGLEYRGARNQFYRRIRVQISKFLTTLRVHGTFHDHLQMLTRRRHSVPELPVTNLGYVRRGNGAEQLNTRGFPLQDRRDRNPELEMAVRSRDEEEAKSACVLILLLIGVVICASFLGIIIGIGRGFNR</sequence>
<evidence type="ECO:0000313" key="4">
    <source>
        <dbReference type="Proteomes" id="UP000242875"/>
    </source>
</evidence>
<organism evidence="3 4">
    <name type="scientific">Bifiguratus adelaidae</name>
    <dbReference type="NCBI Taxonomy" id="1938954"/>
    <lineage>
        <taxon>Eukaryota</taxon>
        <taxon>Fungi</taxon>
        <taxon>Fungi incertae sedis</taxon>
        <taxon>Mucoromycota</taxon>
        <taxon>Mucoromycotina</taxon>
        <taxon>Endogonomycetes</taxon>
        <taxon>Endogonales</taxon>
        <taxon>Endogonales incertae sedis</taxon>
        <taxon>Bifiguratus</taxon>
    </lineage>
</organism>
<dbReference type="OrthoDB" id="2189509at2759"/>
<evidence type="ECO:0000313" key="3">
    <source>
        <dbReference type="EMBL" id="OZJ05207.1"/>
    </source>
</evidence>
<dbReference type="Pfam" id="PF17010">
    <property type="entry name" value="DUF5092"/>
    <property type="match status" value="1"/>
</dbReference>
<gene>
    <name evidence="3" type="ORF">BZG36_02434</name>
</gene>
<feature type="transmembrane region" description="Helical" evidence="2">
    <location>
        <begin position="510"/>
        <end position="531"/>
    </location>
</feature>
<comment type="caution">
    <text evidence="3">The sequence shown here is derived from an EMBL/GenBank/DDBJ whole genome shotgun (WGS) entry which is preliminary data.</text>
</comment>
<dbReference type="InterPro" id="IPR031537">
    <property type="entry name" value="DUF5092"/>
</dbReference>
<feature type="region of interest" description="Disordered" evidence="1">
    <location>
        <begin position="214"/>
        <end position="239"/>
    </location>
</feature>
<dbReference type="Proteomes" id="UP000242875">
    <property type="component" value="Unassembled WGS sequence"/>
</dbReference>
<feature type="region of interest" description="Disordered" evidence="1">
    <location>
        <begin position="1"/>
        <end position="21"/>
    </location>
</feature>
<evidence type="ECO:0000256" key="2">
    <source>
        <dbReference type="SAM" id="Phobius"/>
    </source>
</evidence>
<accession>A0A261Y3K9</accession>
<reference evidence="3 4" key="1">
    <citation type="journal article" date="2017" name="Mycologia">
        <title>Bifiguratus adelaidae, gen. et sp. nov., a new member of Mucoromycotina in endophytic and soil-dwelling habitats.</title>
        <authorList>
            <person name="Torres-Cruz T.J."/>
            <person name="Billingsley Tobias T.L."/>
            <person name="Almatruk M."/>
            <person name="Hesse C."/>
            <person name="Kuske C.R."/>
            <person name="Desiro A."/>
            <person name="Benucci G.M."/>
            <person name="Bonito G."/>
            <person name="Stajich J.E."/>
            <person name="Dunlap C."/>
            <person name="Arnold A.E."/>
            <person name="Porras-Alfaro A."/>
        </authorList>
    </citation>
    <scope>NUCLEOTIDE SEQUENCE [LARGE SCALE GENOMIC DNA]</scope>
    <source>
        <strain evidence="3 4">AZ0501</strain>
    </source>
</reference>
<dbReference type="AlphaFoldDB" id="A0A261Y3K9"/>